<proteinExistence type="predicted"/>
<dbReference type="RefSeq" id="WP_344486839.1">
    <property type="nucleotide sequence ID" value="NZ_BAAAQF010000008.1"/>
</dbReference>
<feature type="transmembrane region" description="Helical" evidence="5">
    <location>
        <begin position="97"/>
        <end position="118"/>
    </location>
</feature>
<evidence type="ECO:0000256" key="4">
    <source>
        <dbReference type="ARBA" id="ARBA00023136"/>
    </source>
</evidence>
<evidence type="ECO:0000256" key="1">
    <source>
        <dbReference type="ARBA" id="ARBA00004141"/>
    </source>
</evidence>
<name>A0ABN2GV58_9ACTN</name>
<dbReference type="Pfam" id="PF13564">
    <property type="entry name" value="DoxX_2"/>
    <property type="match status" value="1"/>
</dbReference>
<comment type="subcellular location">
    <subcellularLocation>
        <location evidence="1">Membrane</location>
        <topology evidence="1">Multi-pass membrane protein</topology>
    </subcellularLocation>
</comment>
<organism evidence="6 7">
    <name type="scientific">Glycomyces endophyticus</name>
    <dbReference type="NCBI Taxonomy" id="480996"/>
    <lineage>
        <taxon>Bacteria</taxon>
        <taxon>Bacillati</taxon>
        <taxon>Actinomycetota</taxon>
        <taxon>Actinomycetes</taxon>
        <taxon>Glycomycetales</taxon>
        <taxon>Glycomycetaceae</taxon>
        <taxon>Glycomyces</taxon>
    </lineage>
</organism>
<comment type="caution">
    <text evidence="6">The sequence shown here is derived from an EMBL/GenBank/DDBJ whole genome shotgun (WGS) entry which is preliminary data.</text>
</comment>
<keyword evidence="4 5" id="KW-0472">Membrane</keyword>
<protein>
    <submittedName>
        <fullName evidence="6">DoxX family protein</fullName>
    </submittedName>
</protein>
<feature type="transmembrane region" description="Helical" evidence="5">
    <location>
        <begin position="60"/>
        <end position="90"/>
    </location>
</feature>
<dbReference type="EMBL" id="BAAAQF010000008">
    <property type="protein sequence ID" value="GAA1677341.1"/>
    <property type="molecule type" value="Genomic_DNA"/>
</dbReference>
<keyword evidence="3 5" id="KW-1133">Transmembrane helix</keyword>
<evidence type="ECO:0000256" key="3">
    <source>
        <dbReference type="ARBA" id="ARBA00022989"/>
    </source>
</evidence>
<evidence type="ECO:0000256" key="5">
    <source>
        <dbReference type="SAM" id="Phobius"/>
    </source>
</evidence>
<reference evidence="6 7" key="1">
    <citation type="journal article" date="2019" name="Int. J. Syst. Evol. Microbiol.">
        <title>The Global Catalogue of Microorganisms (GCM) 10K type strain sequencing project: providing services to taxonomists for standard genome sequencing and annotation.</title>
        <authorList>
            <consortium name="The Broad Institute Genomics Platform"/>
            <consortium name="The Broad Institute Genome Sequencing Center for Infectious Disease"/>
            <person name="Wu L."/>
            <person name="Ma J."/>
        </authorList>
    </citation>
    <scope>NUCLEOTIDE SEQUENCE [LARGE SCALE GENOMIC DNA]</scope>
    <source>
        <strain evidence="6 7">JCM 16001</strain>
    </source>
</reference>
<sequence length="123" mass="12847">MNVLLWILQGLLALAFLAAGVMKSTQPKEKLAPNMPWVNDFSAGTVKFIGVAEFLGAVGLILPALTGIAVILTPIAAAALALTMALAAAYHVRKGEYSALGINGAIFLVAAFIAWGRFGPWPL</sequence>
<evidence type="ECO:0000313" key="6">
    <source>
        <dbReference type="EMBL" id="GAA1677341.1"/>
    </source>
</evidence>
<keyword evidence="2 5" id="KW-0812">Transmembrane</keyword>
<dbReference type="Proteomes" id="UP001499851">
    <property type="component" value="Unassembled WGS sequence"/>
</dbReference>
<evidence type="ECO:0000256" key="2">
    <source>
        <dbReference type="ARBA" id="ARBA00022692"/>
    </source>
</evidence>
<gene>
    <name evidence="6" type="ORF">GCM10009830_25370</name>
</gene>
<evidence type="ECO:0000313" key="7">
    <source>
        <dbReference type="Proteomes" id="UP001499851"/>
    </source>
</evidence>
<accession>A0ABN2GV58</accession>
<dbReference type="InterPro" id="IPR032808">
    <property type="entry name" value="DoxX"/>
</dbReference>
<keyword evidence="7" id="KW-1185">Reference proteome</keyword>